<evidence type="ECO:0000256" key="1">
    <source>
        <dbReference type="SAM" id="MobiDB-lite"/>
    </source>
</evidence>
<dbReference type="EMBL" id="WHUW01000010">
    <property type="protein sequence ID" value="KAF8441525.1"/>
    <property type="molecule type" value="Genomic_DNA"/>
</dbReference>
<feature type="region of interest" description="Disordered" evidence="1">
    <location>
        <begin position="1"/>
        <end position="22"/>
    </location>
</feature>
<evidence type="ECO:0000313" key="3">
    <source>
        <dbReference type="Proteomes" id="UP001194468"/>
    </source>
</evidence>
<protein>
    <submittedName>
        <fullName evidence="2">Uncharacterized protein</fullName>
    </submittedName>
</protein>
<organism evidence="2 3">
    <name type="scientific">Boletus edulis BED1</name>
    <dbReference type="NCBI Taxonomy" id="1328754"/>
    <lineage>
        <taxon>Eukaryota</taxon>
        <taxon>Fungi</taxon>
        <taxon>Dikarya</taxon>
        <taxon>Basidiomycota</taxon>
        <taxon>Agaricomycotina</taxon>
        <taxon>Agaricomycetes</taxon>
        <taxon>Agaricomycetidae</taxon>
        <taxon>Boletales</taxon>
        <taxon>Boletineae</taxon>
        <taxon>Boletaceae</taxon>
        <taxon>Boletoideae</taxon>
        <taxon>Boletus</taxon>
    </lineage>
</organism>
<gene>
    <name evidence="2" type="ORF">L210DRAFT_3503558</name>
</gene>
<sequence length="221" mass="24494">MLAKAGGSSRWWGTTPKPSRVVQGKPDPLIAIGPRRKASLKKHLGSVKCLTGNSLILTPVTITEGHVTETERRSGRDDSARNVQMLRQQSMVYRIVDSSFPSPLVLQVYKRILSPVFRASLGLYTNHGFQRQQGSRTTSVWQSTPLLTVWCLPTVQVVIGIPRCKLRMNLTQALDDPELVLRSRGGKSGYSLRDDLRASFSTISTDDELFFCPNTANVPSI</sequence>
<reference evidence="2" key="2">
    <citation type="journal article" date="2020" name="Nat. Commun.">
        <title>Large-scale genome sequencing of mycorrhizal fungi provides insights into the early evolution of symbiotic traits.</title>
        <authorList>
            <person name="Miyauchi S."/>
            <person name="Kiss E."/>
            <person name="Kuo A."/>
            <person name="Drula E."/>
            <person name="Kohler A."/>
            <person name="Sanchez-Garcia M."/>
            <person name="Morin E."/>
            <person name="Andreopoulos B."/>
            <person name="Barry K.W."/>
            <person name="Bonito G."/>
            <person name="Buee M."/>
            <person name="Carver A."/>
            <person name="Chen C."/>
            <person name="Cichocki N."/>
            <person name="Clum A."/>
            <person name="Culley D."/>
            <person name="Crous P.W."/>
            <person name="Fauchery L."/>
            <person name="Girlanda M."/>
            <person name="Hayes R.D."/>
            <person name="Keri Z."/>
            <person name="LaButti K."/>
            <person name="Lipzen A."/>
            <person name="Lombard V."/>
            <person name="Magnuson J."/>
            <person name="Maillard F."/>
            <person name="Murat C."/>
            <person name="Nolan M."/>
            <person name="Ohm R.A."/>
            <person name="Pangilinan J."/>
            <person name="Pereira M.F."/>
            <person name="Perotto S."/>
            <person name="Peter M."/>
            <person name="Pfister S."/>
            <person name="Riley R."/>
            <person name="Sitrit Y."/>
            <person name="Stielow J.B."/>
            <person name="Szollosi G."/>
            <person name="Zifcakova L."/>
            <person name="Stursova M."/>
            <person name="Spatafora J.W."/>
            <person name="Tedersoo L."/>
            <person name="Vaario L.M."/>
            <person name="Yamada A."/>
            <person name="Yan M."/>
            <person name="Wang P."/>
            <person name="Xu J."/>
            <person name="Bruns T."/>
            <person name="Baldrian P."/>
            <person name="Vilgalys R."/>
            <person name="Dunand C."/>
            <person name="Henrissat B."/>
            <person name="Grigoriev I.V."/>
            <person name="Hibbett D."/>
            <person name="Nagy L.G."/>
            <person name="Martin F.M."/>
        </authorList>
    </citation>
    <scope>NUCLEOTIDE SEQUENCE</scope>
    <source>
        <strain evidence="2">BED1</strain>
    </source>
</reference>
<evidence type="ECO:0000313" key="2">
    <source>
        <dbReference type="EMBL" id="KAF8441525.1"/>
    </source>
</evidence>
<dbReference type="AlphaFoldDB" id="A0AAD4GFY0"/>
<comment type="caution">
    <text evidence="2">The sequence shown here is derived from an EMBL/GenBank/DDBJ whole genome shotgun (WGS) entry which is preliminary data.</text>
</comment>
<reference evidence="2" key="1">
    <citation type="submission" date="2019-10" db="EMBL/GenBank/DDBJ databases">
        <authorList>
            <consortium name="DOE Joint Genome Institute"/>
            <person name="Kuo A."/>
            <person name="Miyauchi S."/>
            <person name="Kiss E."/>
            <person name="Drula E."/>
            <person name="Kohler A."/>
            <person name="Sanchez-Garcia M."/>
            <person name="Andreopoulos B."/>
            <person name="Barry K.W."/>
            <person name="Bonito G."/>
            <person name="Buee M."/>
            <person name="Carver A."/>
            <person name="Chen C."/>
            <person name="Cichocki N."/>
            <person name="Clum A."/>
            <person name="Culley D."/>
            <person name="Crous P.W."/>
            <person name="Fauchery L."/>
            <person name="Girlanda M."/>
            <person name="Hayes R."/>
            <person name="Keri Z."/>
            <person name="LaButti K."/>
            <person name="Lipzen A."/>
            <person name="Lombard V."/>
            <person name="Magnuson J."/>
            <person name="Maillard F."/>
            <person name="Morin E."/>
            <person name="Murat C."/>
            <person name="Nolan M."/>
            <person name="Ohm R."/>
            <person name="Pangilinan J."/>
            <person name="Pereira M."/>
            <person name="Perotto S."/>
            <person name="Peter M."/>
            <person name="Riley R."/>
            <person name="Sitrit Y."/>
            <person name="Stielow B."/>
            <person name="Szollosi G."/>
            <person name="Zifcakova L."/>
            <person name="Stursova M."/>
            <person name="Spatafora J.W."/>
            <person name="Tedersoo L."/>
            <person name="Vaario L.-M."/>
            <person name="Yamada A."/>
            <person name="Yan M."/>
            <person name="Wang P."/>
            <person name="Xu J."/>
            <person name="Bruns T."/>
            <person name="Baldrian P."/>
            <person name="Vilgalys R."/>
            <person name="Henrissat B."/>
            <person name="Grigoriev I.V."/>
            <person name="Hibbett D."/>
            <person name="Nagy L.G."/>
            <person name="Martin F.M."/>
        </authorList>
    </citation>
    <scope>NUCLEOTIDE SEQUENCE</scope>
    <source>
        <strain evidence="2">BED1</strain>
    </source>
</reference>
<dbReference type="Proteomes" id="UP001194468">
    <property type="component" value="Unassembled WGS sequence"/>
</dbReference>
<accession>A0AAD4GFY0</accession>
<proteinExistence type="predicted"/>
<keyword evidence="3" id="KW-1185">Reference proteome</keyword>
<name>A0AAD4GFY0_BOLED</name>